<protein>
    <recommendedName>
        <fullName evidence="3">Transposable element protein</fullName>
    </recommendedName>
</protein>
<evidence type="ECO:0000313" key="2">
    <source>
        <dbReference type="Proteomes" id="UP001054821"/>
    </source>
</evidence>
<dbReference type="PANTHER" id="PTHR11439:SF467">
    <property type="entry name" value="INTEGRASE CATALYTIC DOMAIN-CONTAINING PROTEIN"/>
    <property type="match status" value="1"/>
</dbReference>
<comment type="caution">
    <text evidence="1">The sequence shown here is derived from an EMBL/GenBank/DDBJ whole genome shotgun (WGS) entry which is preliminary data.</text>
</comment>
<reference evidence="1 2" key="1">
    <citation type="journal article" date="2022" name="G3 (Bethesda)">
        <title>Whole-genome sequence and methylome profiling of the almond [Prunus dulcis (Mill.) D.A. Webb] cultivar 'Nonpareil'.</title>
        <authorList>
            <person name="D'Amico-Willman K.M."/>
            <person name="Ouma W.Z."/>
            <person name="Meulia T."/>
            <person name="Sideli G.M."/>
            <person name="Gradziel T.M."/>
            <person name="Fresnedo-Ramirez J."/>
        </authorList>
    </citation>
    <scope>NUCLEOTIDE SEQUENCE [LARGE SCALE GENOMIC DNA]</scope>
    <source>
        <strain evidence="1">Clone GOH B32 T37-40</strain>
    </source>
</reference>
<dbReference type="Proteomes" id="UP001054821">
    <property type="component" value="Chromosome 7"/>
</dbReference>
<gene>
    <name evidence="1" type="ORF">L3X38_037441</name>
</gene>
<proteinExistence type="predicted"/>
<dbReference type="EMBL" id="JAJFAZ020000007">
    <property type="protein sequence ID" value="KAI5317734.1"/>
    <property type="molecule type" value="Genomic_DNA"/>
</dbReference>
<accession>A0AAD4V4P9</accession>
<dbReference type="AlphaFoldDB" id="A0AAD4V4P9"/>
<evidence type="ECO:0000313" key="1">
    <source>
        <dbReference type="EMBL" id="KAI5317734.1"/>
    </source>
</evidence>
<keyword evidence="2" id="KW-1185">Reference proteome</keyword>
<name>A0AAD4V4P9_PRUDU</name>
<organism evidence="1 2">
    <name type="scientific">Prunus dulcis</name>
    <name type="common">Almond</name>
    <name type="synonym">Amygdalus dulcis</name>
    <dbReference type="NCBI Taxonomy" id="3755"/>
    <lineage>
        <taxon>Eukaryota</taxon>
        <taxon>Viridiplantae</taxon>
        <taxon>Streptophyta</taxon>
        <taxon>Embryophyta</taxon>
        <taxon>Tracheophyta</taxon>
        <taxon>Spermatophyta</taxon>
        <taxon>Magnoliopsida</taxon>
        <taxon>eudicotyledons</taxon>
        <taxon>Gunneridae</taxon>
        <taxon>Pentapetalae</taxon>
        <taxon>rosids</taxon>
        <taxon>fabids</taxon>
        <taxon>Rosales</taxon>
        <taxon>Rosaceae</taxon>
        <taxon>Amygdaloideae</taxon>
        <taxon>Amygdaleae</taxon>
        <taxon>Prunus</taxon>
    </lineage>
</organism>
<sequence length="210" mass="24157">MKDFEEAAFVLGIEIQRDRARGLLGLSQKTYIERILKRFDMSMCFGQKVPLAKGDLKKEHCPKNKEEEDEMRNKPYAYLVGSIMYAQVYTRPDLALCISKMGRFQPNPGMQHWIAGKKILRYLQRTKAYMLIYRSTKNLELVGHADVNLGKVEDDYISTSGFIFKMAGPAVAWKSAKQTGVSSSTMFSKYIACYEATSHAVWLKTLRWWT</sequence>
<dbReference type="PANTHER" id="PTHR11439">
    <property type="entry name" value="GAG-POL-RELATED RETROTRANSPOSON"/>
    <property type="match status" value="1"/>
</dbReference>
<evidence type="ECO:0008006" key="3">
    <source>
        <dbReference type="Google" id="ProtNLM"/>
    </source>
</evidence>
<dbReference type="CDD" id="cd09272">
    <property type="entry name" value="RNase_HI_RT_Ty1"/>
    <property type="match status" value="1"/>
</dbReference>